<dbReference type="AlphaFoldDB" id="A0A926DIB9"/>
<keyword evidence="1" id="KW-0479">Metal-binding</keyword>
<name>A0A926DIB9_9FIRM</name>
<dbReference type="GO" id="GO:0016857">
    <property type="term" value="F:racemase and epimerase activity, acting on carbohydrates and derivatives"/>
    <property type="evidence" value="ECO:0007669"/>
    <property type="project" value="InterPro"/>
</dbReference>
<protein>
    <submittedName>
        <fullName evidence="3">Ribulose-phosphate 3-epimerase</fullName>
    </submittedName>
</protein>
<dbReference type="PROSITE" id="PS01085">
    <property type="entry name" value="RIBUL_P_3_EPIMER_1"/>
    <property type="match status" value="1"/>
</dbReference>
<evidence type="ECO:0000256" key="1">
    <source>
        <dbReference type="ARBA" id="ARBA00022723"/>
    </source>
</evidence>
<dbReference type="Pfam" id="PF00834">
    <property type="entry name" value="Ribul_P_3_epim"/>
    <property type="match status" value="1"/>
</dbReference>
<dbReference type="Proteomes" id="UP000617951">
    <property type="component" value="Unassembled WGS sequence"/>
</dbReference>
<dbReference type="EMBL" id="JACRSS010000001">
    <property type="protein sequence ID" value="MBC8538312.1"/>
    <property type="molecule type" value="Genomic_DNA"/>
</dbReference>
<comment type="caution">
    <text evidence="3">The sequence shown here is derived from an EMBL/GenBank/DDBJ whole genome shotgun (WGS) entry which is preliminary data.</text>
</comment>
<evidence type="ECO:0000256" key="2">
    <source>
        <dbReference type="ARBA" id="ARBA00023235"/>
    </source>
</evidence>
<organism evidence="3 4">
    <name type="scientific">Guopingia tenuis</name>
    <dbReference type="NCBI Taxonomy" id="2763656"/>
    <lineage>
        <taxon>Bacteria</taxon>
        <taxon>Bacillati</taxon>
        <taxon>Bacillota</taxon>
        <taxon>Clostridia</taxon>
        <taxon>Christensenellales</taxon>
        <taxon>Christensenellaceae</taxon>
        <taxon>Guopingia</taxon>
    </lineage>
</organism>
<dbReference type="Gene3D" id="3.20.20.70">
    <property type="entry name" value="Aldolase class I"/>
    <property type="match status" value="1"/>
</dbReference>
<evidence type="ECO:0000313" key="3">
    <source>
        <dbReference type="EMBL" id="MBC8538312.1"/>
    </source>
</evidence>
<keyword evidence="4" id="KW-1185">Reference proteome</keyword>
<dbReference type="SUPFAM" id="SSF51366">
    <property type="entry name" value="Ribulose-phoshate binding barrel"/>
    <property type="match status" value="1"/>
</dbReference>
<gene>
    <name evidence="3" type="ORF">H8693_05125</name>
</gene>
<dbReference type="GO" id="GO:0005975">
    <property type="term" value="P:carbohydrate metabolic process"/>
    <property type="evidence" value="ECO:0007669"/>
    <property type="project" value="InterPro"/>
</dbReference>
<dbReference type="PANTHER" id="PTHR11749">
    <property type="entry name" value="RIBULOSE-5-PHOSPHATE-3-EPIMERASE"/>
    <property type="match status" value="1"/>
</dbReference>
<keyword evidence="2" id="KW-0413">Isomerase</keyword>
<evidence type="ECO:0000313" key="4">
    <source>
        <dbReference type="Proteomes" id="UP000617951"/>
    </source>
</evidence>
<dbReference type="InterPro" id="IPR013785">
    <property type="entry name" value="Aldolase_TIM"/>
</dbReference>
<proteinExistence type="predicted"/>
<sequence>MDLLPSIASASQIELGEEIRRLKSWPFLHIDIEDGNFLPNITFGMKTVKAIASAAEGKILDVHLLVTNPMDYLEPMADLGVQKICAHIEALPYPMQFLNRARQLGMKAGLALNMATPVSHLDPFYPAMDFALLMTAEPDSQGDQLYPPALDRAVRLAEERGREIEIFADGGLNEAALQRLARAGAAAAVLGRLAFGANQPFETLSELQALIQQ</sequence>
<dbReference type="GO" id="GO:0046872">
    <property type="term" value="F:metal ion binding"/>
    <property type="evidence" value="ECO:0007669"/>
    <property type="project" value="UniProtKB-KW"/>
</dbReference>
<reference evidence="3" key="1">
    <citation type="submission" date="2020-08" db="EMBL/GenBank/DDBJ databases">
        <title>Genome public.</title>
        <authorList>
            <person name="Liu C."/>
            <person name="Sun Q."/>
        </authorList>
    </citation>
    <scope>NUCLEOTIDE SEQUENCE</scope>
    <source>
        <strain evidence="3">NSJ-63</strain>
    </source>
</reference>
<accession>A0A926DIB9</accession>
<dbReference type="InterPro" id="IPR000056">
    <property type="entry name" value="Ribul_P_3_epim-like"/>
</dbReference>
<dbReference type="RefSeq" id="WP_249280067.1">
    <property type="nucleotide sequence ID" value="NZ_JACRSS010000001.1"/>
</dbReference>
<dbReference type="InterPro" id="IPR011060">
    <property type="entry name" value="RibuloseP-bd_barrel"/>
</dbReference>